<dbReference type="Pfam" id="PF01266">
    <property type="entry name" value="DAO"/>
    <property type="match status" value="1"/>
</dbReference>
<sequence>MTTDEDVHAMLPVPNPTPSYWRSEPHHLDSHHSTPELPEESDVVVIGAGLAGVSVACGFGCSHHLSGAPDPPSILLLEARQTCSGATGRNGGHVKAKTTTLMQVAETLGRKASDEMARFVKAQIHALKDAVEREHIDCEFELRRSYDVFVSEDDARAVEAAWRRGYLGKGYEWTRDVHWVGPESAERLTSVRGARGAFSVPACSFWPYKFVTGLLERSMARNDRLNLQTETPVLSVQANDDGSSVVHTARGSVTAKKVIFATNAYAAALLPKYRGVITPYKGTAAHLVTGDRKEPVFPHLSHTYNIEFGRKPGLETVDYLNPRPDGGIVVGGAKWIYQKEKELWYNNVDDSTLVEPVMEAKYFDGYMQRNFKGWQDSGTEVDKVWTGSKLLSVLHVTDKARANLLTVVMGSTPDGAPHVGKVPGKQAQWILAGFNGGGNALVYLSAKAVAKMALDGVSLKESGVEVPSFFETTEERLGMA</sequence>
<dbReference type="InterPro" id="IPR006076">
    <property type="entry name" value="FAD-dep_OxRdtase"/>
</dbReference>
<dbReference type="OrthoDB" id="429143at2759"/>
<comment type="caution">
    <text evidence="3">The sequence shown here is derived from an EMBL/GenBank/DDBJ whole genome shotgun (WGS) entry which is preliminary data.</text>
</comment>
<proteinExistence type="predicted"/>
<evidence type="ECO:0000259" key="2">
    <source>
        <dbReference type="Pfam" id="PF01266"/>
    </source>
</evidence>
<dbReference type="EMBL" id="LJZO01000057">
    <property type="protein sequence ID" value="ROV89495.1"/>
    <property type="molecule type" value="Genomic_DNA"/>
</dbReference>
<dbReference type="InterPro" id="IPR036188">
    <property type="entry name" value="FAD/NAD-bd_sf"/>
</dbReference>
<dbReference type="PANTHER" id="PTHR13847:SF279">
    <property type="entry name" value="FAD DEPENDENT OXIDOREDUCTASE DOMAIN-CONTAINING PROTEIN-RELATED"/>
    <property type="match status" value="1"/>
</dbReference>
<dbReference type="AlphaFoldDB" id="A0A423VET8"/>
<dbReference type="Gene3D" id="3.30.9.10">
    <property type="entry name" value="D-Amino Acid Oxidase, subunit A, domain 2"/>
    <property type="match status" value="1"/>
</dbReference>
<evidence type="ECO:0000313" key="3">
    <source>
        <dbReference type="EMBL" id="ROV89495.1"/>
    </source>
</evidence>
<evidence type="ECO:0000313" key="4">
    <source>
        <dbReference type="Proteomes" id="UP000284375"/>
    </source>
</evidence>
<protein>
    <recommendedName>
        <fullName evidence="2">FAD dependent oxidoreductase domain-containing protein</fullName>
    </recommendedName>
</protein>
<feature type="region of interest" description="Disordered" evidence="1">
    <location>
        <begin position="1"/>
        <end position="38"/>
    </location>
</feature>
<gene>
    <name evidence="3" type="ORF">VSDG_08518</name>
</gene>
<dbReference type="Proteomes" id="UP000284375">
    <property type="component" value="Unassembled WGS sequence"/>
</dbReference>
<feature type="compositionally biased region" description="Basic and acidic residues" evidence="1">
    <location>
        <begin position="23"/>
        <end position="34"/>
    </location>
</feature>
<reference evidence="3 4" key="1">
    <citation type="submission" date="2015-09" db="EMBL/GenBank/DDBJ databases">
        <title>Host preference determinants of Valsa canker pathogens revealed by comparative genomics.</title>
        <authorList>
            <person name="Yin Z."/>
            <person name="Huang L."/>
        </authorList>
    </citation>
    <scope>NUCLEOTIDE SEQUENCE [LARGE SCALE GENOMIC DNA]</scope>
    <source>
        <strain evidence="3 4">YSFL</strain>
    </source>
</reference>
<dbReference type="SUPFAM" id="SSF51905">
    <property type="entry name" value="FAD/NAD(P)-binding domain"/>
    <property type="match status" value="1"/>
</dbReference>
<dbReference type="PANTHER" id="PTHR13847">
    <property type="entry name" value="SARCOSINE DEHYDROGENASE-RELATED"/>
    <property type="match status" value="1"/>
</dbReference>
<dbReference type="GO" id="GO:0005737">
    <property type="term" value="C:cytoplasm"/>
    <property type="evidence" value="ECO:0007669"/>
    <property type="project" value="TreeGrafter"/>
</dbReference>
<evidence type="ECO:0000256" key="1">
    <source>
        <dbReference type="SAM" id="MobiDB-lite"/>
    </source>
</evidence>
<keyword evidence="4" id="KW-1185">Reference proteome</keyword>
<dbReference type="STRING" id="252740.A0A423VET8"/>
<feature type="domain" description="FAD dependent oxidoreductase" evidence="2">
    <location>
        <begin position="42"/>
        <end position="452"/>
    </location>
</feature>
<name>A0A423VET8_CYTCH</name>
<organism evidence="3 4">
    <name type="scientific">Cytospora chrysosperma</name>
    <name type="common">Cytospora canker fungus</name>
    <name type="synonym">Sphaeria chrysosperma</name>
    <dbReference type="NCBI Taxonomy" id="252740"/>
    <lineage>
        <taxon>Eukaryota</taxon>
        <taxon>Fungi</taxon>
        <taxon>Dikarya</taxon>
        <taxon>Ascomycota</taxon>
        <taxon>Pezizomycotina</taxon>
        <taxon>Sordariomycetes</taxon>
        <taxon>Sordariomycetidae</taxon>
        <taxon>Diaporthales</taxon>
        <taxon>Cytosporaceae</taxon>
        <taxon>Cytospora</taxon>
    </lineage>
</organism>
<accession>A0A423VET8</accession>
<dbReference type="Gene3D" id="3.50.50.60">
    <property type="entry name" value="FAD/NAD(P)-binding domain"/>
    <property type="match status" value="1"/>
</dbReference>